<evidence type="ECO:0000256" key="6">
    <source>
        <dbReference type="ARBA" id="ARBA00022970"/>
    </source>
</evidence>
<feature type="transmembrane region" description="Helical" evidence="9">
    <location>
        <begin position="28"/>
        <end position="46"/>
    </location>
</feature>
<dbReference type="InterPro" id="IPR000515">
    <property type="entry name" value="MetI-like"/>
</dbReference>
<dbReference type="RefSeq" id="WP_267613016.1">
    <property type="nucleotide sequence ID" value="NZ_JAOVZQ010000001.1"/>
</dbReference>
<feature type="transmembrane region" description="Helical" evidence="9">
    <location>
        <begin position="89"/>
        <end position="118"/>
    </location>
</feature>
<evidence type="ECO:0000256" key="4">
    <source>
        <dbReference type="ARBA" id="ARBA00022475"/>
    </source>
</evidence>
<dbReference type="PROSITE" id="PS50928">
    <property type="entry name" value="ABC_TM1"/>
    <property type="match status" value="1"/>
</dbReference>
<dbReference type="Proteomes" id="UP001081283">
    <property type="component" value="Unassembled WGS sequence"/>
</dbReference>
<dbReference type="CDD" id="cd06261">
    <property type="entry name" value="TM_PBP2"/>
    <property type="match status" value="2"/>
</dbReference>
<evidence type="ECO:0000256" key="8">
    <source>
        <dbReference type="ARBA" id="ARBA00023136"/>
    </source>
</evidence>
<keyword evidence="12" id="KW-1185">Reference proteome</keyword>
<feature type="transmembrane region" description="Helical" evidence="9">
    <location>
        <begin position="193"/>
        <end position="212"/>
    </location>
</feature>
<evidence type="ECO:0000259" key="10">
    <source>
        <dbReference type="PROSITE" id="PS50928"/>
    </source>
</evidence>
<gene>
    <name evidence="11" type="ORF">OEG82_13955</name>
</gene>
<evidence type="ECO:0000256" key="1">
    <source>
        <dbReference type="ARBA" id="ARBA00004429"/>
    </source>
</evidence>
<comment type="subcellular location">
    <subcellularLocation>
        <location evidence="1">Cell inner membrane</location>
        <topology evidence="1">Multi-pass membrane protein</topology>
    </subcellularLocation>
    <subcellularLocation>
        <location evidence="9">Cell membrane</location>
        <topology evidence="9">Multi-pass membrane protein</topology>
    </subcellularLocation>
</comment>
<dbReference type="PANTHER" id="PTHR30614">
    <property type="entry name" value="MEMBRANE COMPONENT OF AMINO ACID ABC TRANSPORTER"/>
    <property type="match status" value="1"/>
</dbReference>
<feature type="transmembrane region" description="Helical" evidence="9">
    <location>
        <begin position="270"/>
        <end position="289"/>
    </location>
</feature>
<comment type="caution">
    <text evidence="11">The sequence shown here is derived from an EMBL/GenBank/DDBJ whole genome shotgun (WGS) entry which is preliminary data.</text>
</comment>
<dbReference type="PANTHER" id="PTHR30614:SF37">
    <property type="entry name" value="AMINO-ACID ABC TRANSPORTER PERMEASE PROTEIN YHDX-RELATED"/>
    <property type="match status" value="1"/>
</dbReference>
<feature type="domain" description="ABC transmembrane type-1" evidence="10">
    <location>
        <begin position="94"/>
        <end position="390"/>
    </location>
</feature>
<evidence type="ECO:0000256" key="5">
    <source>
        <dbReference type="ARBA" id="ARBA00022692"/>
    </source>
</evidence>
<dbReference type="InterPro" id="IPR035906">
    <property type="entry name" value="MetI-like_sf"/>
</dbReference>
<name>A0ABT3YGT8_9HYPH</name>
<protein>
    <submittedName>
        <fullName evidence="11">Amino acid ABC transporter permease</fullName>
    </submittedName>
</protein>
<sequence>MADQAGVTSDAGDSGRVSLMNDPKVRGLVFQALLIIAVIFLVYSGVTNAGNNLARAGIASGFGFFSERAGFDIGQSFIPYTNDSTYLQAFFVGLLNTMVVGVIGIFFATIIGFIVGLARLSKNYLVQKFATVYVETLRNIPVLLQLLFWYKAVLSILPSPRQVGLEPGVEVVFSLNNRGLYMPRIVPEAGSSLILYAVIIAIIAWVLIGRWAKKRQMATGQQFPVFLTGLGLFIVLPLLTYLVTGMPLSLEYASLQGFNMVDGWVIQPEFMALLLGLSLYTASFIAEIVRAGILAVSHGQSEAAFALGLRPNLTSRLVVVPQAMRVIIPPLTSQYLNLTKNSSLAVAIGYPDLVSIFGGTVLNQTGQAVEVISITMLVYLTLSLLTSAFMNWFNSSVALVER</sequence>
<evidence type="ECO:0000256" key="9">
    <source>
        <dbReference type="RuleBase" id="RU363032"/>
    </source>
</evidence>
<dbReference type="Pfam" id="PF00528">
    <property type="entry name" value="BPD_transp_1"/>
    <property type="match status" value="1"/>
</dbReference>
<dbReference type="InterPro" id="IPR043429">
    <property type="entry name" value="ArtM/GltK/GlnP/TcyL/YhdX-like"/>
</dbReference>
<dbReference type="InterPro" id="IPR010065">
    <property type="entry name" value="AA_ABC_transptr_permease_3TM"/>
</dbReference>
<dbReference type="EMBL" id="JAOVZQ010000001">
    <property type="protein sequence ID" value="MCY0095120.1"/>
    <property type="molecule type" value="Genomic_DNA"/>
</dbReference>
<keyword evidence="6" id="KW-0029">Amino-acid transport</keyword>
<organism evidence="11 12">
    <name type="scientific">Hoeflea ulvae</name>
    <dbReference type="NCBI Taxonomy" id="2983764"/>
    <lineage>
        <taxon>Bacteria</taxon>
        <taxon>Pseudomonadati</taxon>
        <taxon>Pseudomonadota</taxon>
        <taxon>Alphaproteobacteria</taxon>
        <taxon>Hyphomicrobiales</taxon>
        <taxon>Rhizobiaceae</taxon>
        <taxon>Hoeflea</taxon>
    </lineage>
</organism>
<keyword evidence="7 9" id="KW-1133">Transmembrane helix</keyword>
<dbReference type="NCBIfam" id="TIGR01726">
    <property type="entry name" value="HEQRo_perm_3TM"/>
    <property type="match status" value="1"/>
</dbReference>
<keyword evidence="5 9" id="KW-0812">Transmembrane</keyword>
<reference evidence="11" key="1">
    <citation type="submission" date="2022-10" db="EMBL/GenBank/DDBJ databases">
        <title>Hoeflea sp. J2-29, isolated from marine algae.</title>
        <authorList>
            <person name="Kristyanto S."/>
            <person name="Kim J.M."/>
            <person name="Jeon C.O."/>
        </authorList>
    </citation>
    <scope>NUCLEOTIDE SEQUENCE</scope>
    <source>
        <strain evidence="11">J2-29</strain>
    </source>
</reference>
<evidence type="ECO:0000256" key="7">
    <source>
        <dbReference type="ARBA" id="ARBA00022989"/>
    </source>
</evidence>
<evidence type="ECO:0000256" key="3">
    <source>
        <dbReference type="ARBA" id="ARBA00022448"/>
    </source>
</evidence>
<keyword evidence="3 9" id="KW-0813">Transport</keyword>
<evidence type="ECO:0000313" key="11">
    <source>
        <dbReference type="EMBL" id="MCY0095120.1"/>
    </source>
</evidence>
<accession>A0ABT3YGT8</accession>
<dbReference type="SUPFAM" id="SSF161098">
    <property type="entry name" value="MetI-like"/>
    <property type="match status" value="1"/>
</dbReference>
<evidence type="ECO:0000256" key="2">
    <source>
        <dbReference type="ARBA" id="ARBA00010072"/>
    </source>
</evidence>
<comment type="similarity">
    <text evidence="2">Belongs to the binding-protein-dependent transport system permease family. HisMQ subfamily.</text>
</comment>
<evidence type="ECO:0000313" key="12">
    <source>
        <dbReference type="Proteomes" id="UP001081283"/>
    </source>
</evidence>
<feature type="transmembrane region" description="Helical" evidence="9">
    <location>
        <begin position="224"/>
        <end position="250"/>
    </location>
</feature>
<dbReference type="Gene3D" id="1.10.3720.10">
    <property type="entry name" value="MetI-like"/>
    <property type="match status" value="2"/>
</dbReference>
<feature type="transmembrane region" description="Helical" evidence="9">
    <location>
        <begin position="371"/>
        <end position="393"/>
    </location>
</feature>
<keyword evidence="4" id="KW-1003">Cell membrane</keyword>
<keyword evidence="8 9" id="KW-0472">Membrane</keyword>
<proteinExistence type="inferred from homology"/>